<reference evidence="11 12" key="1">
    <citation type="journal article" date="2017" name="Int. J. Syst. Evol. Microbiol.">
        <title>Bacillus mangrovi sp. nov., isolated from a sediment sample from a mangrove forest.</title>
        <authorList>
            <person name="Gupta V."/>
            <person name="Singh P.K."/>
            <person name="Korpole S."/>
            <person name="Tanuku N.R.S."/>
            <person name="Pinnaka A.K."/>
        </authorList>
    </citation>
    <scope>NUCLEOTIDE SEQUENCE [LARGE SCALE GENOMIC DNA]</scope>
    <source>
        <strain evidence="11 12">KCTC 33872</strain>
    </source>
</reference>
<feature type="domain" description="PAS" evidence="10">
    <location>
        <begin position="140"/>
        <end position="211"/>
    </location>
</feature>
<accession>A0A7X2S8Q6</accession>
<evidence type="ECO:0000256" key="7">
    <source>
        <dbReference type="ARBA" id="ARBA00022840"/>
    </source>
</evidence>
<dbReference type="InterPro" id="IPR036097">
    <property type="entry name" value="HisK_dim/P_sf"/>
</dbReference>
<dbReference type="Gene3D" id="3.30.450.20">
    <property type="entry name" value="PAS domain"/>
    <property type="match status" value="3"/>
</dbReference>
<dbReference type="RefSeq" id="WP_155114255.1">
    <property type="nucleotide sequence ID" value="NZ_WMIB01000040.1"/>
</dbReference>
<dbReference type="SMART" id="SM00387">
    <property type="entry name" value="HATPase_c"/>
    <property type="match status" value="1"/>
</dbReference>
<dbReference type="PROSITE" id="PS50112">
    <property type="entry name" value="PAS"/>
    <property type="match status" value="2"/>
</dbReference>
<dbReference type="GO" id="GO:0000155">
    <property type="term" value="F:phosphorelay sensor kinase activity"/>
    <property type="evidence" value="ECO:0007669"/>
    <property type="project" value="InterPro"/>
</dbReference>
<dbReference type="SUPFAM" id="SSF55785">
    <property type="entry name" value="PYP-like sensor domain (PAS domain)"/>
    <property type="match status" value="3"/>
</dbReference>
<dbReference type="PROSITE" id="PS50109">
    <property type="entry name" value="HIS_KIN"/>
    <property type="match status" value="1"/>
</dbReference>
<dbReference type="GO" id="GO:0005524">
    <property type="term" value="F:ATP binding"/>
    <property type="evidence" value="ECO:0007669"/>
    <property type="project" value="UniProtKB-KW"/>
</dbReference>
<evidence type="ECO:0000259" key="10">
    <source>
        <dbReference type="PROSITE" id="PS50112"/>
    </source>
</evidence>
<dbReference type="SUPFAM" id="SSF55874">
    <property type="entry name" value="ATPase domain of HSP90 chaperone/DNA topoisomerase II/histidine kinase"/>
    <property type="match status" value="1"/>
</dbReference>
<dbReference type="EMBL" id="WMIB01000040">
    <property type="protein sequence ID" value="MTH55758.1"/>
    <property type="molecule type" value="Genomic_DNA"/>
</dbReference>
<keyword evidence="7" id="KW-0067">ATP-binding</keyword>
<dbReference type="OrthoDB" id="9815750at2"/>
<dbReference type="InterPro" id="IPR035965">
    <property type="entry name" value="PAS-like_dom_sf"/>
</dbReference>
<dbReference type="Gene3D" id="3.30.565.10">
    <property type="entry name" value="Histidine kinase-like ATPase, C-terminal domain"/>
    <property type="match status" value="1"/>
</dbReference>
<dbReference type="AlphaFoldDB" id="A0A7X2S8Q6"/>
<keyword evidence="12" id="KW-1185">Reference proteome</keyword>
<dbReference type="Gene3D" id="1.10.287.130">
    <property type="match status" value="1"/>
</dbReference>
<organism evidence="11 12">
    <name type="scientific">Metabacillus mangrovi</name>
    <dbReference type="NCBI Taxonomy" id="1491830"/>
    <lineage>
        <taxon>Bacteria</taxon>
        <taxon>Bacillati</taxon>
        <taxon>Bacillota</taxon>
        <taxon>Bacilli</taxon>
        <taxon>Bacillales</taxon>
        <taxon>Bacillaceae</taxon>
        <taxon>Metabacillus</taxon>
    </lineage>
</organism>
<dbReference type="InterPro" id="IPR004358">
    <property type="entry name" value="Sig_transdc_His_kin-like_C"/>
</dbReference>
<gene>
    <name evidence="11" type="ORF">GKZ89_20410</name>
</gene>
<keyword evidence="5" id="KW-0547">Nucleotide-binding</keyword>
<protein>
    <recommendedName>
        <fullName evidence="2">histidine kinase</fullName>
        <ecNumber evidence="2">2.7.13.3</ecNumber>
    </recommendedName>
</protein>
<comment type="caution">
    <text evidence="11">The sequence shown here is derived from an EMBL/GenBank/DDBJ whole genome shotgun (WGS) entry which is preliminary data.</text>
</comment>
<dbReference type="Pfam" id="PF02518">
    <property type="entry name" value="HATPase_c"/>
    <property type="match status" value="1"/>
</dbReference>
<dbReference type="PANTHER" id="PTHR43065:SF46">
    <property type="entry name" value="C4-DICARBOXYLATE TRANSPORT SENSOR PROTEIN DCTB"/>
    <property type="match status" value="1"/>
</dbReference>
<evidence type="ECO:0000313" key="11">
    <source>
        <dbReference type="EMBL" id="MTH55758.1"/>
    </source>
</evidence>
<name>A0A7X2S8Q6_9BACI</name>
<dbReference type="SMART" id="SM00388">
    <property type="entry name" value="HisKA"/>
    <property type="match status" value="1"/>
</dbReference>
<dbReference type="EC" id="2.7.13.3" evidence="2"/>
<evidence type="ECO:0000256" key="3">
    <source>
        <dbReference type="ARBA" id="ARBA00022553"/>
    </source>
</evidence>
<sequence length="622" mass="70018">MNNFLIDEELSKVFQAYYQQTNEAVVITELLSAEPLETRFIHVNDQACELLGYSREELKQLDPVSVFFKGLAPELFLSVKKRFASNRTIALNMNMDHSSGSRIQVEANCRLLDCGGRQLIYSTVRIPAEKDSGYSTLLYEKEFAHELIDTVQAFVVLLNSDGTVSGWNSFCSERTGYHFEEIRGEPFWEAASHREAREEMKTFISSGGSGGSQEASWLCKSGESIPIRWFCRKIEDEMRVLTGIDLTENRNFMQKLEESRHLLESVKIRYYDAIACGVTVQDPNGRIVFANEYAAELLGFESSSLLSMDSFSPEWEAIDHTGKPLSGEEHPSMITLRTKEEISHYIMGIYHPVKKRRSWLSIHTKLLYSDRKREVEYIIATFQDVTEKIELDNSIKEQEKLALAGRFAVSVAHEIRNPLTSILGFMKLMESGNELNAEYMRIIKKELEHIQQVTGDFLILANQENTDLELLDLGEDLLQPVLGNLLPDLEARGISIKVSSIEEPLFVHGKKEALHRLFLNFLTNSIEAITETGIISIDLKRTGQQHIITITDTGSGIAPDRLPFLGEPFYSLKEKGTGLGLLICRKILEDHNGSFEVTSSLLIGTSITILLPAAAASGIETA</sequence>
<keyword evidence="8" id="KW-0902">Two-component regulatory system</keyword>
<dbReference type="SUPFAM" id="SSF47384">
    <property type="entry name" value="Homodimeric domain of signal transducing histidine kinase"/>
    <property type="match status" value="1"/>
</dbReference>
<dbReference type="InterPro" id="IPR005467">
    <property type="entry name" value="His_kinase_dom"/>
</dbReference>
<evidence type="ECO:0000256" key="5">
    <source>
        <dbReference type="ARBA" id="ARBA00022741"/>
    </source>
</evidence>
<dbReference type="PRINTS" id="PR00344">
    <property type="entry name" value="BCTRLSENSOR"/>
</dbReference>
<dbReference type="SMART" id="SM00091">
    <property type="entry name" value="PAS"/>
    <property type="match status" value="3"/>
</dbReference>
<keyword evidence="4" id="KW-0808">Transferase</keyword>
<proteinExistence type="predicted"/>
<dbReference type="NCBIfam" id="TIGR00229">
    <property type="entry name" value="sensory_box"/>
    <property type="match status" value="3"/>
</dbReference>
<dbReference type="InterPro" id="IPR003661">
    <property type="entry name" value="HisK_dim/P_dom"/>
</dbReference>
<evidence type="ECO:0000256" key="1">
    <source>
        <dbReference type="ARBA" id="ARBA00000085"/>
    </source>
</evidence>
<evidence type="ECO:0000256" key="8">
    <source>
        <dbReference type="ARBA" id="ARBA00023012"/>
    </source>
</evidence>
<dbReference type="Proteomes" id="UP000434639">
    <property type="component" value="Unassembled WGS sequence"/>
</dbReference>
<dbReference type="PANTHER" id="PTHR43065">
    <property type="entry name" value="SENSOR HISTIDINE KINASE"/>
    <property type="match status" value="1"/>
</dbReference>
<dbReference type="Pfam" id="PF00512">
    <property type="entry name" value="HisKA"/>
    <property type="match status" value="1"/>
</dbReference>
<dbReference type="CDD" id="cd00082">
    <property type="entry name" value="HisKA"/>
    <property type="match status" value="1"/>
</dbReference>
<comment type="catalytic activity">
    <reaction evidence="1">
        <text>ATP + protein L-histidine = ADP + protein N-phospho-L-histidine.</text>
        <dbReference type="EC" id="2.7.13.3"/>
    </reaction>
</comment>
<evidence type="ECO:0000256" key="6">
    <source>
        <dbReference type="ARBA" id="ARBA00022777"/>
    </source>
</evidence>
<dbReference type="Pfam" id="PF13426">
    <property type="entry name" value="PAS_9"/>
    <property type="match status" value="3"/>
</dbReference>
<evidence type="ECO:0000256" key="2">
    <source>
        <dbReference type="ARBA" id="ARBA00012438"/>
    </source>
</evidence>
<feature type="domain" description="Histidine kinase" evidence="9">
    <location>
        <begin position="410"/>
        <end position="615"/>
    </location>
</feature>
<dbReference type="CDD" id="cd00130">
    <property type="entry name" value="PAS"/>
    <property type="match status" value="3"/>
</dbReference>
<keyword evidence="6" id="KW-0418">Kinase</keyword>
<keyword evidence="3" id="KW-0597">Phosphoprotein</keyword>
<evidence type="ECO:0000256" key="4">
    <source>
        <dbReference type="ARBA" id="ARBA00022679"/>
    </source>
</evidence>
<feature type="domain" description="PAS" evidence="10">
    <location>
        <begin position="263"/>
        <end position="307"/>
    </location>
</feature>
<dbReference type="InterPro" id="IPR003594">
    <property type="entry name" value="HATPase_dom"/>
</dbReference>
<evidence type="ECO:0000313" key="12">
    <source>
        <dbReference type="Proteomes" id="UP000434639"/>
    </source>
</evidence>
<evidence type="ECO:0000259" key="9">
    <source>
        <dbReference type="PROSITE" id="PS50109"/>
    </source>
</evidence>
<dbReference type="InterPro" id="IPR000014">
    <property type="entry name" value="PAS"/>
</dbReference>
<dbReference type="InterPro" id="IPR036890">
    <property type="entry name" value="HATPase_C_sf"/>
</dbReference>